<accession>A0AAI9UTR9</accession>
<name>A0AAI9UTR9_9PEZI</name>
<comment type="caution">
    <text evidence="1">The sequence shown here is derived from an EMBL/GenBank/DDBJ whole genome shotgun (WGS) entry which is preliminary data.</text>
</comment>
<dbReference type="Proteomes" id="UP001239213">
    <property type="component" value="Unassembled WGS sequence"/>
</dbReference>
<keyword evidence="2" id="KW-1185">Reference proteome</keyword>
<reference evidence="1" key="1">
    <citation type="submission" date="2016-11" db="EMBL/GenBank/DDBJ databases">
        <title>The genome sequence of Colletotrichum cuscutae.</title>
        <authorList>
            <person name="Baroncelli R."/>
        </authorList>
    </citation>
    <scope>NUCLEOTIDE SEQUENCE</scope>
    <source>
        <strain evidence="1">IMI 304802</strain>
    </source>
</reference>
<dbReference type="EMBL" id="MPDP01000269">
    <property type="protein sequence ID" value="KAK1462945.1"/>
    <property type="molecule type" value="Genomic_DNA"/>
</dbReference>
<gene>
    <name evidence="1" type="ORF">CCUS01_08537</name>
</gene>
<sequence>MDGSWIGRATASQSLVPGLSPSQSLLKKPNITRPLHGKPANSLGFISISSWGDADIQRLKATSHTHWDENIPLLRVKEKRAGQAHPHVRFLAAQLSSSAWAWNLDLDLEPEHEILDLCHHPPTLHDGTLQRSISYDGKIDAARPQFCLAYLQCFVVRWTGFRSLERYQLQIFVSCFSQFLSMTPTKAETFPGGDPVEASERVDAPELQRQSPIVAIPLHRRPILRHPKTPQLVDDSISGSIEMQHRRIQSICEVRDWRLPKSKVRITGKVTEAPGWVLLCIFFPFTSLRLPYCSSNIRRILRTHGVPSFFSHVPIPVPLPHNGPYAAGVVESGTKPSGSPFKPLSVTDTATRPTRWEHNHDSTWSLAFSVQCESAIPSQRPASSGLRADGATAGPAMACRLAASATAGPASVGIDMCGREPVKTLFLGWPWGFGAYRRLPRKTTSSDESIFLLGAWLAAKGEPHPDQMRAHGGRFFTLWDNFGHAINKTAFTIVAPNALDVHTNLMANWHNEALLSREQPSILTRERVIHHRHSTTLASPIFPPEEPLASIGLQ</sequence>
<protein>
    <submittedName>
        <fullName evidence="1">Uncharacterized protein</fullName>
    </submittedName>
</protein>
<organism evidence="1 2">
    <name type="scientific">Colletotrichum cuscutae</name>
    <dbReference type="NCBI Taxonomy" id="1209917"/>
    <lineage>
        <taxon>Eukaryota</taxon>
        <taxon>Fungi</taxon>
        <taxon>Dikarya</taxon>
        <taxon>Ascomycota</taxon>
        <taxon>Pezizomycotina</taxon>
        <taxon>Sordariomycetes</taxon>
        <taxon>Hypocreomycetidae</taxon>
        <taxon>Glomerellales</taxon>
        <taxon>Glomerellaceae</taxon>
        <taxon>Colletotrichum</taxon>
        <taxon>Colletotrichum acutatum species complex</taxon>
    </lineage>
</organism>
<dbReference type="AlphaFoldDB" id="A0AAI9UTR9"/>
<evidence type="ECO:0000313" key="2">
    <source>
        <dbReference type="Proteomes" id="UP001239213"/>
    </source>
</evidence>
<proteinExistence type="predicted"/>
<evidence type="ECO:0000313" key="1">
    <source>
        <dbReference type="EMBL" id="KAK1462945.1"/>
    </source>
</evidence>